<gene>
    <name evidence="1" type="ORF">E1809_15675</name>
</gene>
<sequence length="82" mass="9533">MSTECTSPQVTDEFQRLDEHEWHLLQPMDRVHLRRQDKTSDSGTVDQIMAEAALFWVWLDHGKGRVLVHSDSRTSVWRITAG</sequence>
<keyword evidence="2" id="KW-1185">Reference proteome</keyword>
<proteinExistence type="predicted"/>
<dbReference type="RefSeq" id="WP_133205172.1">
    <property type="nucleotide sequence ID" value="NZ_SMRU01000018.1"/>
</dbReference>
<comment type="caution">
    <text evidence="1">The sequence shown here is derived from an EMBL/GenBank/DDBJ whole genome shotgun (WGS) entry which is preliminary data.</text>
</comment>
<name>A0A4R5KG73_9MICC</name>
<evidence type="ECO:0000313" key="1">
    <source>
        <dbReference type="EMBL" id="TDF93668.1"/>
    </source>
</evidence>
<dbReference type="EMBL" id="SMRU01000018">
    <property type="protein sequence ID" value="TDF93668.1"/>
    <property type="molecule type" value="Genomic_DNA"/>
</dbReference>
<accession>A0A4R5KG73</accession>
<dbReference type="AlphaFoldDB" id="A0A4R5KG73"/>
<organism evidence="1 2">
    <name type="scientific">Arthrobacter terricola</name>
    <dbReference type="NCBI Taxonomy" id="2547396"/>
    <lineage>
        <taxon>Bacteria</taxon>
        <taxon>Bacillati</taxon>
        <taxon>Actinomycetota</taxon>
        <taxon>Actinomycetes</taxon>
        <taxon>Micrococcales</taxon>
        <taxon>Micrococcaceae</taxon>
        <taxon>Arthrobacter</taxon>
    </lineage>
</organism>
<evidence type="ECO:0000313" key="2">
    <source>
        <dbReference type="Proteomes" id="UP000295511"/>
    </source>
</evidence>
<reference evidence="1 2" key="1">
    <citation type="submission" date="2019-03" db="EMBL/GenBank/DDBJ databases">
        <title>Whole genome sequence of Arthrobacter sp JH1-1.</title>
        <authorList>
            <person name="Trinh H.N."/>
        </authorList>
    </citation>
    <scope>NUCLEOTIDE SEQUENCE [LARGE SCALE GENOMIC DNA]</scope>
    <source>
        <strain evidence="1 2">JH1-1</strain>
    </source>
</reference>
<protein>
    <submittedName>
        <fullName evidence="1">Uncharacterized protein</fullName>
    </submittedName>
</protein>
<dbReference type="Proteomes" id="UP000295511">
    <property type="component" value="Unassembled WGS sequence"/>
</dbReference>
<dbReference type="OrthoDB" id="4955273at2"/>